<gene>
    <name evidence="1" type="ORF">MtrDRAFT_AC148915g19v2</name>
</gene>
<dbReference type="EMBL" id="AC148915">
    <property type="protein sequence ID" value="ABD28493.2"/>
    <property type="molecule type" value="Genomic_DNA"/>
</dbReference>
<dbReference type="AlphaFoldDB" id="Q2HVF4"/>
<protein>
    <submittedName>
        <fullName evidence="1">Uncharacterized protein</fullName>
    </submittedName>
</protein>
<evidence type="ECO:0000313" key="1">
    <source>
        <dbReference type="EMBL" id="ABD28493.2"/>
    </source>
</evidence>
<sequence>MTTICFVVAEILLLEGISVESGHLKNWSNHRTT</sequence>
<proteinExistence type="predicted"/>
<accession>Q2HVF4</accession>
<organism evidence="1">
    <name type="scientific">Medicago truncatula</name>
    <name type="common">Barrel medic</name>
    <name type="synonym">Medicago tribuloides</name>
    <dbReference type="NCBI Taxonomy" id="3880"/>
    <lineage>
        <taxon>Eukaryota</taxon>
        <taxon>Viridiplantae</taxon>
        <taxon>Streptophyta</taxon>
        <taxon>Embryophyta</taxon>
        <taxon>Tracheophyta</taxon>
        <taxon>Spermatophyta</taxon>
        <taxon>Magnoliopsida</taxon>
        <taxon>eudicotyledons</taxon>
        <taxon>Gunneridae</taxon>
        <taxon>Pentapetalae</taxon>
        <taxon>rosids</taxon>
        <taxon>fabids</taxon>
        <taxon>Fabales</taxon>
        <taxon>Fabaceae</taxon>
        <taxon>Papilionoideae</taxon>
        <taxon>50 kb inversion clade</taxon>
        <taxon>NPAAA clade</taxon>
        <taxon>Hologalegina</taxon>
        <taxon>IRL clade</taxon>
        <taxon>Trifolieae</taxon>
        <taxon>Medicago</taxon>
    </lineage>
</organism>
<reference evidence="1" key="2">
    <citation type="submission" date="2007-03" db="EMBL/GenBank/DDBJ databases">
        <authorList>
            <consortium name="The International Medicago Genome Annotation Group"/>
        </authorList>
    </citation>
    <scope>NUCLEOTIDE SEQUENCE</scope>
</reference>
<reference evidence="1" key="1">
    <citation type="submission" date="2004-05" db="EMBL/GenBank/DDBJ databases">
        <authorList>
            <person name="Town C.D."/>
        </authorList>
    </citation>
    <scope>NUCLEOTIDE SEQUENCE</scope>
</reference>
<name>Q2HVF4_MEDTR</name>